<feature type="coiled-coil region" evidence="2">
    <location>
        <begin position="462"/>
        <end position="515"/>
    </location>
</feature>
<dbReference type="OrthoDB" id="2148490at2759"/>
<dbReference type="EMBL" id="JAAMPI010000348">
    <property type="protein sequence ID" value="KAF4632436.1"/>
    <property type="molecule type" value="Genomic_DNA"/>
</dbReference>
<reference evidence="7 8" key="1">
    <citation type="submission" date="2020-03" db="EMBL/GenBank/DDBJ databases">
        <title>Draft Genome Sequence of Cudoniella acicularis.</title>
        <authorList>
            <person name="Buettner E."/>
            <person name="Kellner H."/>
        </authorList>
    </citation>
    <scope>NUCLEOTIDE SEQUENCE [LARGE SCALE GENOMIC DNA]</scope>
    <source>
        <strain evidence="7 8">DSM 108380</strain>
    </source>
</reference>
<evidence type="ECO:0000259" key="5">
    <source>
        <dbReference type="Pfam" id="PF02096"/>
    </source>
</evidence>
<comment type="caution">
    <text evidence="7">The sequence shown here is derived from an EMBL/GenBank/DDBJ whole genome shotgun (WGS) entry which is preliminary data.</text>
</comment>
<keyword evidence="2" id="KW-0175">Coiled coil</keyword>
<feature type="domain" description="Heterokaryon incompatibility" evidence="6">
    <location>
        <begin position="790"/>
        <end position="912"/>
    </location>
</feature>
<evidence type="ECO:0000256" key="1">
    <source>
        <dbReference type="RuleBase" id="RU003945"/>
    </source>
</evidence>
<feature type="domain" description="Membrane insertase YidC/Oxa/ALB C-terminal" evidence="5">
    <location>
        <begin position="183"/>
        <end position="376"/>
    </location>
</feature>
<dbReference type="InterPro" id="IPR028055">
    <property type="entry name" value="YidC/Oxa/ALB_C"/>
</dbReference>
<evidence type="ECO:0000256" key="2">
    <source>
        <dbReference type="SAM" id="Coils"/>
    </source>
</evidence>
<keyword evidence="8" id="KW-1185">Reference proteome</keyword>
<dbReference type="Pfam" id="PF08219">
    <property type="entry name" value="TOM13"/>
    <property type="match status" value="1"/>
</dbReference>
<feature type="transmembrane region" description="Helical" evidence="4">
    <location>
        <begin position="256"/>
        <end position="280"/>
    </location>
</feature>
<name>A0A8H4RP71_9HELO</name>
<evidence type="ECO:0000256" key="4">
    <source>
        <dbReference type="SAM" id="Phobius"/>
    </source>
</evidence>
<dbReference type="InterPro" id="IPR010730">
    <property type="entry name" value="HET"/>
</dbReference>
<keyword evidence="1 4" id="KW-0812">Transmembrane</keyword>
<evidence type="ECO:0000256" key="3">
    <source>
        <dbReference type="SAM" id="MobiDB-lite"/>
    </source>
</evidence>
<dbReference type="GO" id="GO:0005741">
    <property type="term" value="C:mitochondrial outer membrane"/>
    <property type="evidence" value="ECO:0007669"/>
    <property type="project" value="InterPro"/>
</dbReference>
<dbReference type="AlphaFoldDB" id="A0A8H4RP71"/>
<feature type="region of interest" description="Disordered" evidence="3">
    <location>
        <begin position="1"/>
        <end position="42"/>
    </location>
</feature>
<dbReference type="Pfam" id="PF02096">
    <property type="entry name" value="60KD_IMP"/>
    <property type="match status" value="1"/>
</dbReference>
<dbReference type="CDD" id="cd20069">
    <property type="entry name" value="5TM_Oxa1-like"/>
    <property type="match status" value="1"/>
</dbReference>
<dbReference type="PANTHER" id="PTHR33112:SF10">
    <property type="entry name" value="TOL"/>
    <property type="match status" value="1"/>
</dbReference>
<proteinExistence type="inferred from homology"/>
<dbReference type="Proteomes" id="UP000566819">
    <property type="component" value="Unassembled WGS sequence"/>
</dbReference>
<feature type="transmembrane region" description="Helical" evidence="4">
    <location>
        <begin position="300"/>
        <end position="319"/>
    </location>
</feature>
<dbReference type="Pfam" id="PF06985">
    <property type="entry name" value="HET"/>
    <property type="match status" value="1"/>
</dbReference>
<dbReference type="InterPro" id="IPR013262">
    <property type="entry name" value="OMP_MIM1/TOM13_mt"/>
</dbReference>
<gene>
    <name evidence="7" type="ORF">G7Y89_g5700</name>
</gene>
<feature type="compositionally biased region" description="Polar residues" evidence="3">
    <location>
        <begin position="10"/>
        <end position="30"/>
    </location>
</feature>
<dbReference type="PANTHER" id="PTHR33112">
    <property type="entry name" value="DOMAIN PROTEIN, PUTATIVE-RELATED"/>
    <property type="match status" value="1"/>
</dbReference>
<comment type="subcellular location">
    <subcellularLocation>
        <location evidence="1">Membrane</location>
        <topology evidence="1">Multi-pass membrane protein</topology>
    </subcellularLocation>
</comment>
<protein>
    <submittedName>
        <fullName evidence="7">Uncharacterized protein</fullName>
    </submittedName>
</protein>
<feature type="transmembrane region" description="Helical" evidence="4">
    <location>
        <begin position="340"/>
        <end position="367"/>
    </location>
</feature>
<keyword evidence="4" id="KW-0472">Membrane</keyword>
<evidence type="ECO:0000313" key="7">
    <source>
        <dbReference type="EMBL" id="KAF4632436.1"/>
    </source>
</evidence>
<organism evidence="7 8">
    <name type="scientific">Cudoniella acicularis</name>
    <dbReference type="NCBI Taxonomy" id="354080"/>
    <lineage>
        <taxon>Eukaryota</taxon>
        <taxon>Fungi</taxon>
        <taxon>Dikarya</taxon>
        <taxon>Ascomycota</taxon>
        <taxon>Pezizomycotina</taxon>
        <taxon>Leotiomycetes</taxon>
        <taxon>Helotiales</taxon>
        <taxon>Tricladiaceae</taxon>
        <taxon>Cudoniella</taxon>
    </lineage>
</organism>
<evidence type="ECO:0000259" key="6">
    <source>
        <dbReference type="Pfam" id="PF06985"/>
    </source>
</evidence>
<feature type="transmembrane region" description="Helical" evidence="4">
    <location>
        <begin position="183"/>
        <end position="203"/>
    </location>
</feature>
<comment type="similarity">
    <text evidence="1">Belongs to the OXA1/ALB3/YidC family.</text>
</comment>
<accession>A0A8H4RP71</accession>
<keyword evidence="4" id="KW-1133">Transmembrane helix</keyword>
<sequence length="930" mass="102660">MSADDRVNAMTESSMTIPSDSEQYSGNDELSPSPPSSSSSPPMILYKPPTFWGLMRGAAINLFLPFVNGLISNILIRTSAASRFASTTPLPPTTPAAVTGASAPSASLPNAAGSAGASPSATTSATEFVTPLDDATDFTTDALSSIPEQIGYLKGLGLDYGYGPTAVMEFVMEHIHVYAGTPWWATIALTAIFVRVVLFKVYVNSAENATRMNAISPVTKPLMEKMRQAQAVGDTEGLMRFKNEVQMINKRAGVSYMAAFAPLGQGFAAYGTFVLLRAMAKLPVPGLQTGGLLWFYDLTIPDPYFILPIATAASLHWLLRRGGEMGTSTMSPEVQKALIWGFPAISLAFTWWFPAAVQVSFFVAGIISFAQASAMKQPWFRSFFKMTPLPTKPTDNSPYKGSMKIASPSPVLSQAELNSRFESTSSSFPRPPGSGVRKLLNSAMKPLEKPLAEIKESTSGIVNMANERLDARREKSEKAEATRYEEKRQRELKKVQFLREQQEREDRKVKKLLKKKQPQNLSEDACKVATPQQGCISIDALPAHDITKSLATPQSVLHQDFAPRQQVYRYYASMSVQQQSSIPDAHRPAPVWEAAGVDLVLDRHVFQHYETSKSLRLSSETCKLCCRIYFFAAEQALGPVIPKWVVVQASASEVYLMPPQKLGDLHNSDFPEYQPRLLPSVFSCLKEAGPPPEELILSPWAKTTFNSSSFGPLLKNGLAPEPCTGVSFHIIENWMADCCQKYPACKRYEPSKLPTRVIDVGSQDRDPSLYISKGELEPYFTLSHCIPLGMFPKTFQDAIVVTSQLGVRYLWIDVLCIIQDNAADWEAEAAAMADIYEGALLGICALRSPNSETGFLYPRTDDSIHFSAEDENGQQENLYVKFSVSDGILHESLEDTWDDQGILQQRGWTLQERVLSRANLMFRHQNQDEA</sequence>
<evidence type="ECO:0000313" key="8">
    <source>
        <dbReference type="Proteomes" id="UP000566819"/>
    </source>
</evidence>